<evidence type="ECO:0000256" key="2">
    <source>
        <dbReference type="ARBA" id="ARBA00023134"/>
    </source>
</evidence>
<evidence type="ECO:0000313" key="3">
    <source>
        <dbReference type="EMBL" id="GAJ09310.1"/>
    </source>
</evidence>
<keyword evidence="1" id="KW-0547">Nucleotide-binding</keyword>
<evidence type="ECO:0000256" key="1">
    <source>
        <dbReference type="ARBA" id="ARBA00022741"/>
    </source>
</evidence>
<gene>
    <name evidence="3" type="ORF">S12H4_43617</name>
</gene>
<reference evidence="3" key="1">
    <citation type="journal article" date="2014" name="Front. Microbiol.">
        <title>High frequency of phylogenetically diverse reductive dehalogenase-homologous genes in deep subseafloor sedimentary metagenomes.</title>
        <authorList>
            <person name="Kawai M."/>
            <person name="Futagami T."/>
            <person name="Toyoda A."/>
            <person name="Takaki Y."/>
            <person name="Nishi S."/>
            <person name="Hori S."/>
            <person name="Arai W."/>
            <person name="Tsubouchi T."/>
            <person name="Morono Y."/>
            <person name="Uchiyama I."/>
            <person name="Ito T."/>
            <person name="Fujiyama A."/>
            <person name="Inagaki F."/>
            <person name="Takami H."/>
        </authorList>
    </citation>
    <scope>NUCLEOTIDE SEQUENCE</scope>
    <source>
        <strain evidence="3">Expedition CK06-06</strain>
    </source>
</reference>
<organism evidence="3">
    <name type="scientific">marine sediment metagenome</name>
    <dbReference type="NCBI Taxonomy" id="412755"/>
    <lineage>
        <taxon>unclassified sequences</taxon>
        <taxon>metagenomes</taxon>
        <taxon>ecological metagenomes</taxon>
    </lineage>
</organism>
<dbReference type="InterPro" id="IPR027417">
    <property type="entry name" value="P-loop_NTPase"/>
</dbReference>
<feature type="non-terminal residue" evidence="3">
    <location>
        <position position="61"/>
    </location>
</feature>
<comment type="caution">
    <text evidence="3">The sequence shown here is derived from an EMBL/GenBank/DDBJ whole genome shotgun (WGS) entry which is preliminary data.</text>
</comment>
<dbReference type="EMBL" id="BARW01026789">
    <property type="protein sequence ID" value="GAJ09310.1"/>
    <property type="molecule type" value="Genomic_DNA"/>
</dbReference>
<dbReference type="AlphaFoldDB" id="X1VLS6"/>
<accession>X1VLS6</accession>
<dbReference type="Pfam" id="PF00071">
    <property type="entry name" value="Ras"/>
    <property type="match status" value="1"/>
</dbReference>
<dbReference type="GO" id="GO:0003924">
    <property type="term" value="F:GTPase activity"/>
    <property type="evidence" value="ECO:0007669"/>
    <property type="project" value="InterPro"/>
</dbReference>
<dbReference type="InterPro" id="IPR050227">
    <property type="entry name" value="Rab"/>
</dbReference>
<proteinExistence type="predicted"/>
<name>X1VLS6_9ZZZZ</name>
<dbReference type="GO" id="GO:0005525">
    <property type="term" value="F:GTP binding"/>
    <property type="evidence" value="ECO:0007669"/>
    <property type="project" value="UniProtKB-KW"/>
</dbReference>
<protein>
    <submittedName>
        <fullName evidence="3">Uncharacterized protein</fullName>
    </submittedName>
</protein>
<dbReference type="Gene3D" id="3.40.50.300">
    <property type="entry name" value="P-loop containing nucleotide triphosphate hydrolases"/>
    <property type="match status" value="1"/>
</dbReference>
<keyword evidence="2" id="KW-0342">GTP-binding</keyword>
<dbReference type="SUPFAM" id="SSF52540">
    <property type="entry name" value="P-loop containing nucleoside triphosphate hydrolases"/>
    <property type="match status" value="1"/>
</dbReference>
<dbReference type="PROSITE" id="PS51419">
    <property type="entry name" value="RAB"/>
    <property type="match status" value="1"/>
</dbReference>
<dbReference type="InterPro" id="IPR001806">
    <property type="entry name" value="Small_GTPase"/>
</dbReference>
<dbReference type="PANTHER" id="PTHR47977">
    <property type="entry name" value="RAS-RELATED PROTEIN RAB"/>
    <property type="match status" value="1"/>
</dbReference>
<sequence length="61" mass="6888">MQLSGSKGAILLYDITNASSLRRVPEWCEMLEERCGKIPILLVGNKVDEEKQRAISKTRVI</sequence>